<accession>A0A0U3HNN5</accession>
<dbReference type="EC" id="2.7.13.3" evidence="4"/>
<dbReference type="InterPro" id="IPR003594">
    <property type="entry name" value="HATPase_dom"/>
</dbReference>
<dbReference type="SUPFAM" id="SSF55874">
    <property type="entry name" value="ATPase domain of HSP90 chaperone/DNA topoisomerase II/histidine kinase"/>
    <property type="match status" value="1"/>
</dbReference>
<feature type="transmembrane region" description="Helical" evidence="16">
    <location>
        <begin position="84"/>
        <end position="101"/>
    </location>
</feature>
<comment type="cofactor">
    <cofactor evidence="2">
        <name>[4Fe-4S] cluster</name>
        <dbReference type="ChEBI" id="CHEBI:49883"/>
    </cofactor>
</comment>
<dbReference type="InterPro" id="IPR050482">
    <property type="entry name" value="Sensor_HK_TwoCompSys"/>
</dbReference>
<dbReference type="InterPro" id="IPR011712">
    <property type="entry name" value="Sig_transdc_His_kin_sub3_dim/P"/>
</dbReference>
<keyword evidence="11" id="KW-0408">Iron</keyword>
<keyword evidence="7" id="KW-0963">Cytoplasm</keyword>
<evidence type="ECO:0000313" key="18">
    <source>
        <dbReference type="EMBL" id="ALU39174.1"/>
    </source>
</evidence>
<evidence type="ECO:0000313" key="19">
    <source>
        <dbReference type="EMBL" id="GEO90939.1"/>
    </source>
</evidence>
<evidence type="ECO:0000256" key="3">
    <source>
        <dbReference type="ARBA" id="ARBA00004496"/>
    </source>
</evidence>
<gene>
    <name evidence="18" type="ORF">AS188_04720</name>
    <name evidence="19" type="ORF">KFL01_02450</name>
</gene>
<dbReference type="PANTHER" id="PTHR24421:SF62">
    <property type="entry name" value="SENSORY TRANSDUCTION HISTIDINE KINASE"/>
    <property type="match status" value="1"/>
</dbReference>
<dbReference type="PRINTS" id="PR00344">
    <property type="entry name" value="BCTRLSENSOR"/>
</dbReference>
<comment type="catalytic activity">
    <reaction evidence="1">
        <text>ATP + protein L-histidine = ADP + protein N-phospho-L-histidine.</text>
        <dbReference type="EC" id="2.7.13.3"/>
    </reaction>
</comment>
<keyword evidence="8" id="KW-0808">Transferase</keyword>
<proteinExistence type="predicted"/>
<dbReference type="AlphaFoldDB" id="A0A0U3HNN5"/>
<dbReference type="InterPro" id="IPR036890">
    <property type="entry name" value="HATPase_C_sf"/>
</dbReference>
<evidence type="ECO:0000256" key="2">
    <source>
        <dbReference type="ARBA" id="ARBA00001966"/>
    </source>
</evidence>
<dbReference type="CDD" id="cd16917">
    <property type="entry name" value="HATPase_UhpB-NarQ-NarX-like"/>
    <property type="match status" value="1"/>
</dbReference>
<dbReference type="Pfam" id="PF02518">
    <property type="entry name" value="HATPase_c"/>
    <property type="match status" value="1"/>
</dbReference>
<keyword evidence="16" id="KW-1133">Transmembrane helix</keyword>
<comment type="function">
    <text evidence="14">Member of the two-component regulatory system NreB/NreC involved in the control of dissimilatory nitrate/nitrite reduction in response to oxygen. NreB functions as a direct oxygen sensor histidine kinase which is autophosphorylated, in the absence of oxygen, probably at the conserved histidine residue, and transfers its phosphate group probably to a conserved aspartate residue of NreC. NreB/NreC activates the expression of the nitrate (narGHJI) and nitrite (nir) reductase operons, as well as the putative nitrate transporter gene narT.</text>
</comment>
<evidence type="ECO:0000256" key="5">
    <source>
        <dbReference type="ARBA" id="ARBA00017322"/>
    </source>
</evidence>
<dbReference type="GO" id="GO:0046983">
    <property type="term" value="F:protein dimerization activity"/>
    <property type="evidence" value="ECO:0007669"/>
    <property type="project" value="InterPro"/>
</dbReference>
<reference evidence="19 21" key="2">
    <citation type="submission" date="2019-07" db="EMBL/GenBank/DDBJ databases">
        <title>Whole genome shotgun sequence of Kocuria flava NBRC 107626.</title>
        <authorList>
            <person name="Hosoyama A."/>
            <person name="Uohara A."/>
            <person name="Ohji S."/>
            <person name="Ichikawa N."/>
        </authorList>
    </citation>
    <scope>NUCLEOTIDE SEQUENCE [LARGE SCALE GENOMIC DNA]</scope>
    <source>
        <strain evidence="19 21">NBRC 107626</strain>
    </source>
</reference>
<evidence type="ECO:0000313" key="21">
    <source>
        <dbReference type="Proteomes" id="UP000321155"/>
    </source>
</evidence>
<evidence type="ECO:0000256" key="11">
    <source>
        <dbReference type="ARBA" id="ARBA00023004"/>
    </source>
</evidence>
<dbReference type="Gene3D" id="1.20.5.1930">
    <property type="match status" value="1"/>
</dbReference>
<protein>
    <recommendedName>
        <fullName evidence="5">Oxygen sensor histidine kinase NreB</fullName>
        <ecNumber evidence="4">2.7.13.3</ecNumber>
    </recommendedName>
    <alternativeName>
        <fullName evidence="15">Nitrogen regulation protein B</fullName>
    </alternativeName>
</protein>
<organism evidence="18 20">
    <name type="scientific">Kocuria flava</name>
    <dbReference type="NCBI Taxonomy" id="446860"/>
    <lineage>
        <taxon>Bacteria</taxon>
        <taxon>Bacillati</taxon>
        <taxon>Actinomycetota</taxon>
        <taxon>Actinomycetes</taxon>
        <taxon>Micrococcales</taxon>
        <taxon>Micrococcaceae</taxon>
        <taxon>Kocuria</taxon>
    </lineage>
</organism>
<feature type="transmembrane region" description="Helical" evidence="16">
    <location>
        <begin position="148"/>
        <end position="171"/>
    </location>
</feature>
<dbReference type="Proteomes" id="UP000057181">
    <property type="component" value="Chromosome"/>
</dbReference>
<dbReference type="GO" id="GO:0005737">
    <property type="term" value="C:cytoplasm"/>
    <property type="evidence" value="ECO:0007669"/>
    <property type="project" value="UniProtKB-SubCell"/>
</dbReference>
<dbReference type="Pfam" id="PF07730">
    <property type="entry name" value="HisKA_3"/>
    <property type="match status" value="1"/>
</dbReference>
<dbReference type="PROSITE" id="PS50109">
    <property type="entry name" value="HIS_KIN"/>
    <property type="match status" value="1"/>
</dbReference>
<dbReference type="Gene3D" id="3.30.565.10">
    <property type="entry name" value="Histidine kinase-like ATPase, C-terminal domain"/>
    <property type="match status" value="1"/>
</dbReference>
<dbReference type="PIRSF" id="PIRSF037434">
    <property type="entry name" value="STHK_ChrS"/>
    <property type="match status" value="1"/>
</dbReference>
<feature type="transmembrane region" description="Helical" evidence="16">
    <location>
        <begin position="16"/>
        <end position="35"/>
    </location>
</feature>
<dbReference type="InterPro" id="IPR017205">
    <property type="entry name" value="Sig_transdc_His_kinase_ChrS"/>
</dbReference>
<dbReference type="STRING" id="446860.AS188_04720"/>
<dbReference type="GO" id="GO:0051539">
    <property type="term" value="F:4 iron, 4 sulfur cluster binding"/>
    <property type="evidence" value="ECO:0007669"/>
    <property type="project" value="UniProtKB-KW"/>
</dbReference>
<keyword evidence="12" id="KW-0902">Two-component regulatory system</keyword>
<evidence type="ECO:0000313" key="20">
    <source>
        <dbReference type="Proteomes" id="UP000057181"/>
    </source>
</evidence>
<feature type="transmembrane region" description="Helical" evidence="16">
    <location>
        <begin position="113"/>
        <end position="142"/>
    </location>
</feature>
<keyword evidence="10 19" id="KW-0418">Kinase</keyword>
<sequence>MQEDSSTTALLRALRVTLHVGFAGLLLLGVLRVLLESRAGQAPPGGPLPVLGLAAVLALTYLAGTVAESRAATGRTGRDPRRLALPWLAAITLLWGALTLFSPDFSWVVFPLFFVYLVLLPRAAALPVVAGLTAVVVLAQYLHAGPGAFAPAMAVGPVVGAVSAVVAGRVYRALYREAERHRRTVRALESARWELARREREAGRAGERERLAREIHDTLAQGLSSIVLMSRAARDSLAARDEELTGRRLGVIEATAAQNLAEARRFVRDLGSPALDPGLPAALAELCAATAERARAAGGELECRFRAEGEPPVLGPEQSAVLLRAAQSCLANVAEHAGARTAVVTLAGWPDAVSLDVYDDGRGFDPARPPGRRDGGHGFGLTGLDARVRELGGGLTVESAPGGGTVVGVRLPLAPAAGRPAGRGRAR</sequence>
<evidence type="ECO:0000256" key="12">
    <source>
        <dbReference type="ARBA" id="ARBA00023012"/>
    </source>
</evidence>
<evidence type="ECO:0000256" key="1">
    <source>
        <dbReference type="ARBA" id="ARBA00000085"/>
    </source>
</evidence>
<reference evidence="18 20" key="1">
    <citation type="submission" date="2015-11" db="EMBL/GenBank/DDBJ databases">
        <title>Complete Genome Sequence of Kocuria flava strain HO-9041.</title>
        <authorList>
            <person name="Zhou M."/>
            <person name="Dai J."/>
        </authorList>
    </citation>
    <scope>NUCLEOTIDE SEQUENCE [LARGE SCALE GENOMIC DNA]</scope>
    <source>
        <strain evidence="18 20">HO-9041</strain>
    </source>
</reference>
<dbReference type="SMART" id="SM00387">
    <property type="entry name" value="HATPase_c"/>
    <property type="match status" value="1"/>
</dbReference>
<keyword evidence="13" id="KW-0411">Iron-sulfur</keyword>
<dbReference type="InterPro" id="IPR004358">
    <property type="entry name" value="Sig_transdc_His_kin-like_C"/>
</dbReference>
<keyword evidence="16" id="KW-0812">Transmembrane</keyword>
<dbReference type="Proteomes" id="UP000321155">
    <property type="component" value="Unassembled WGS sequence"/>
</dbReference>
<keyword evidence="16" id="KW-0472">Membrane</keyword>
<evidence type="ECO:0000256" key="10">
    <source>
        <dbReference type="ARBA" id="ARBA00022777"/>
    </source>
</evidence>
<evidence type="ECO:0000256" key="7">
    <source>
        <dbReference type="ARBA" id="ARBA00022490"/>
    </source>
</evidence>
<evidence type="ECO:0000256" key="6">
    <source>
        <dbReference type="ARBA" id="ARBA00022485"/>
    </source>
</evidence>
<dbReference type="GO" id="GO:0000155">
    <property type="term" value="F:phosphorelay sensor kinase activity"/>
    <property type="evidence" value="ECO:0007669"/>
    <property type="project" value="InterPro"/>
</dbReference>
<evidence type="ECO:0000256" key="13">
    <source>
        <dbReference type="ARBA" id="ARBA00023014"/>
    </source>
</evidence>
<name>A0A0U3HNN5_9MICC</name>
<evidence type="ECO:0000256" key="8">
    <source>
        <dbReference type="ARBA" id="ARBA00022679"/>
    </source>
</evidence>
<dbReference type="InterPro" id="IPR005467">
    <property type="entry name" value="His_kinase_dom"/>
</dbReference>
<keyword evidence="21" id="KW-1185">Reference proteome</keyword>
<evidence type="ECO:0000256" key="4">
    <source>
        <dbReference type="ARBA" id="ARBA00012438"/>
    </source>
</evidence>
<dbReference type="GO" id="GO:0046872">
    <property type="term" value="F:metal ion binding"/>
    <property type="evidence" value="ECO:0007669"/>
    <property type="project" value="UniProtKB-KW"/>
</dbReference>
<feature type="domain" description="Histidine kinase" evidence="17">
    <location>
        <begin position="322"/>
        <end position="415"/>
    </location>
</feature>
<evidence type="ECO:0000259" key="17">
    <source>
        <dbReference type="PROSITE" id="PS50109"/>
    </source>
</evidence>
<dbReference type="GO" id="GO:0016020">
    <property type="term" value="C:membrane"/>
    <property type="evidence" value="ECO:0007669"/>
    <property type="project" value="InterPro"/>
</dbReference>
<evidence type="ECO:0000256" key="14">
    <source>
        <dbReference type="ARBA" id="ARBA00024827"/>
    </source>
</evidence>
<comment type="subcellular location">
    <subcellularLocation>
        <location evidence="3">Cytoplasm</location>
    </subcellularLocation>
</comment>
<evidence type="ECO:0000256" key="15">
    <source>
        <dbReference type="ARBA" id="ARBA00030800"/>
    </source>
</evidence>
<dbReference type="EMBL" id="CP013254">
    <property type="protein sequence ID" value="ALU39174.1"/>
    <property type="molecule type" value="Genomic_DNA"/>
</dbReference>
<dbReference type="RefSeq" id="WP_058857886.1">
    <property type="nucleotide sequence ID" value="NZ_BJZR01000003.1"/>
</dbReference>
<dbReference type="KEGG" id="kfv:AS188_04720"/>
<evidence type="ECO:0000256" key="9">
    <source>
        <dbReference type="ARBA" id="ARBA00022723"/>
    </source>
</evidence>
<feature type="transmembrane region" description="Helical" evidence="16">
    <location>
        <begin position="47"/>
        <end position="64"/>
    </location>
</feature>
<evidence type="ECO:0000256" key="16">
    <source>
        <dbReference type="SAM" id="Phobius"/>
    </source>
</evidence>
<dbReference type="EMBL" id="BJZR01000003">
    <property type="protein sequence ID" value="GEO90939.1"/>
    <property type="molecule type" value="Genomic_DNA"/>
</dbReference>
<keyword evidence="6" id="KW-0004">4Fe-4S</keyword>
<dbReference type="PANTHER" id="PTHR24421">
    <property type="entry name" value="NITRATE/NITRITE SENSOR PROTEIN NARX-RELATED"/>
    <property type="match status" value="1"/>
</dbReference>
<keyword evidence="9" id="KW-0479">Metal-binding</keyword>